<name>A0A5B0QW06_PUCGR</name>
<reference evidence="1 2" key="1">
    <citation type="submission" date="2019-05" db="EMBL/GenBank/DDBJ databases">
        <title>Emergence of the Ug99 lineage of the wheat stem rust pathogen through somatic hybridization.</title>
        <authorList>
            <person name="Li F."/>
            <person name="Upadhyaya N.M."/>
            <person name="Sperschneider J."/>
            <person name="Matny O."/>
            <person name="Nguyen-Phuc H."/>
            <person name="Mago R."/>
            <person name="Raley C."/>
            <person name="Miller M.E."/>
            <person name="Silverstein K.A.T."/>
            <person name="Henningsen E."/>
            <person name="Hirsch C.D."/>
            <person name="Visser B."/>
            <person name="Pretorius Z.A."/>
            <person name="Steffenson B.J."/>
            <person name="Schwessinger B."/>
            <person name="Dodds P.N."/>
            <person name="Figueroa M."/>
        </authorList>
    </citation>
    <scope>NUCLEOTIDE SEQUENCE [LARGE SCALE GENOMIC DNA]</scope>
    <source>
        <strain evidence="1">21-0</strain>
    </source>
</reference>
<organism evidence="1 2">
    <name type="scientific">Puccinia graminis f. sp. tritici</name>
    <dbReference type="NCBI Taxonomy" id="56615"/>
    <lineage>
        <taxon>Eukaryota</taxon>
        <taxon>Fungi</taxon>
        <taxon>Dikarya</taxon>
        <taxon>Basidiomycota</taxon>
        <taxon>Pucciniomycotina</taxon>
        <taxon>Pucciniomycetes</taxon>
        <taxon>Pucciniales</taxon>
        <taxon>Pucciniaceae</taxon>
        <taxon>Puccinia</taxon>
    </lineage>
</organism>
<sequence>MVLMNTLGQAQGHSTAQVSAIPVGGGSQILSGAEWVYCGILAGSEVISLMIKKSGSQYLGRDSNHLLYHHTYEC</sequence>
<dbReference type="EMBL" id="VSWC01000002">
    <property type="protein sequence ID" value="KAA1117350.1"/>
    <property type="molecule type" value="Genomic_DNA"/>
</dbReference>
<accession>A0A5B0QW06</accession>
<keyword evidence="2" id="KW-1185">Reference proteome</keyword>
<evidence type="ECO:0000313" key="1">
    <source>
        <dbReference type="EMBL" id="KAA1117350.1"/>
    </source>
</evidence>
<dbReference type="OrthoDB" id="20821at2759"/>
<dbReference type="Proteomes" id="UP000324748">
    <property type="component" value="Unassembled WGS sequence"/>
</dbReference>
<gene>
    <name evidence="1" type="ORF">PGT21_004416</name>
</gene>
<evidence type="ECO:0000313" key="2">
    <source>
        <dbReference type="Proteomes" id="UP000324748"/>
    </source>
</evidence>
<protein>
    <submittedName>
        <fullName evidence="1">Uncharacterized protein</fullName>
    </submittedName>
</protein>
<proteinExistence type="predicted"/>
<comment type="caution">
    <text evidence="1">The sequence shown here is derived from an EMBL/GenBank/DDBJ whole genome shotgun (WGS) entry which is preliminary data.</text>
</comment>
<dbReference type="AlphaFoldDB" id="A0A5B0QW06"/>